<gene>
    <name evidence="1" type="ORF">ENSA7_09130</name>
</gene>
<proteinExistence type="predicted"/>
<dbReference type="EMBL" id="PVNL01000026">
    <property type="protein sequence ID" value="PRQ09386.1"/>
    <property type="molecule type" value="Genomic_DNA"/>
</dbReference>
<evidence type="ECO:0000313" key="1">
    <source>
        <dbReference type="EMBL" id="PRQ09386.1"/>
    </source>
</evidence>
<protein>
    <recommendedName>
        <fullName evidence="3">Phage-related replication protein</fullName>
    </recommendedName>
</protein>
<comment type="caution">
    <text evidence="1">The sequence shown here is derived from an EMBL/GenBank/DDBJ whole genome shotgun (WGS) entry which is preliminary data.</text>
</comment>
<dbReference type="InterPro" id="IPR008585">
    <property type="entry name" value="Gamma_PGA_hydro"/>
</dbReference>
<reference evidence="1 2" key="1">
    <citation type="submission" date="2018-03" db="EMBL/GenBank/DDBJ databases">
        <title>Draft Genome Sequences of the Obligatory Marine Myxobacteria Enhygromyxa salina SWB007.</title>
        <authorList>
            <person name="Poehlein A."/>
            <person name="Moghaddam J.A."/>
            <person name="Harms H."/>
            <person name="Alanjari M."/>
            <person name="Koenig G.M."/>
            <person name="Daniel R."/>
            <person name="Schaeberle T.F."/>
        </authorList>
    </citation>
    <scope>NUCLEOTIDE SEQUENCE [LARGE SCALE GENOMIC DNA]</scope>
    <source>
        <strain evidence="1 2">SWB007</strain>
    </source>
</reference>
<accession>A0A2S9YWB3</accession>
<dbReference type="Proteomes" id="UP000238823">
    <property type="component" value="Unassembled WGS sequence"/>
</dbReference>
<dbReference type="InterPro" id="IPR038128">
    <property type="entry name" value="Gamma_PGA_hydro_sf"/>
</dbReference>
<evidence type="ECO:0008006" key="3">
    <source>
        <dbReference type="Google" id="ProtNLM"/>
    </source>
</evidence>
<sequence>MRASPAQAATEIQMVPLPMSIPIEVSPTMKAQGLNSDPWSCSVSAAIGDVFGVGTQLRVRRNKDQMAIYTVAEIREQDPANMVRMSSIARQRLGTSDTFSGTLHTPLSTKLMTDAQAESSGAFVERLADAKDHQGLVVMAPHGGRIEFNTDLQARWVAQALAGGDVSTWCCSGWRTDNGNTHSRWHVSTTDISPASFPGLATIADRGFAYAVAFHGMKANGVLIGGGAPNELKQLIRQAIKSEVGNNPVTVVNGGKNSGVSETNVVNWITAGGGGGVHIEQSSQVREKYWKPVAQAVADVFADLI</sequence>
<dbReference type="Gene3D" id="3.40.630.100">
    <property type="entry name" value="Poly-gamma-glutamate hydrolase, zinc-binding motif"/>
    <property type="match status" value="1"/>
</dbReference>
<dbReference type="Pfam" id="PF05908">
    <property type="entry name" value="Gamma_PGA_hydro"/>
    <property type="match status" value="1"/>
</dbReference>
<name>A0A2S9YWB3_9BACT</name>
<evidence type="ECO:0000313" key="2">
    <source>
        <dbReference type="Proteomes" id="UP000238823"/>
    </source>
</evidence>
<organism evidence="1 2">
    <name type="scientific">Enhygromyxa salina</name>
    <dbReference type="NCBI Taxonomy" id="215803"/>
    <lineage>
        <taxon>Bacteria</taxon>
        <taxon>Pseudomonadati</taxon>
        <taxon>Myxococcota</taxon>
        <taxon>Polyangia</taxon>
        <taxon>Nannocystales</taxon>
        <taxon>Nannocystaceae</taxon>
        <taxon>Enhygromyxa</taxon>
    </lineage>
</organism>
<dbReference type="AlphaFoldDB" id="A0A2S9YWB3"/>